<accession>F4RE49</accession>
<dbReference type="InParanoid" id="F4RE49"/>
<protein>
    <submittedName>
        <fullName evidence="1">Uncharacterized protein</fullName>
    </submittedName>
</protein>
<sequence length="61" mass="7002">MINPITIKKNKLQSWAQLLSHNKTQTKTCSNTTSYSQPFKPNQTYCRSESNQALKTSQLIK</sequence>
<dbReference type="Proteomes" id="UP000001072">
    <property type="component" value="Unassembled WGS sequence"/>
</dbReference>
<keyword evidence="2" id="KW-1185">Reference proteome</keyword>
<organism evidence="2">
    <name type="scientific">Melampsora larici-populina (strain 98AG31 / pathotype 3-4-7)</name>
    <name type="common">Poplar leaf rust fungus</name>
    <dbReference type="NCBI Taxonomy" id="747676"/>
    <lineage>
        <taxon>Eukaryota</taxon>
        <taxon>Fungi</taxon>
        <taxon>Dikarya</taxon>
        <taxon>Basidiomycota</taxon>
        <taxon>Pucciniomycotina</taxon>
        <taxon>Pucciniomycetes</taxon>
        <taxon>Pucciniales</taxon>
        <taxon>Melampsoraceae</taxon>
        <taxon>Melampsora</taxon>
    </lineage>
</organism>
<dbReference type="GeneID" id="18937539"/>
<gene>
    <name evidence="1" type="ORF">MELLADRAFT_96262</name>
</gene>
<evidence type="ECO:0000313" key="1">
    <source>
        <dbReference type="EMBL" id="EGG09333.1"/>
    </source>
</evidence>
<reference evidence="2" key="1">
    <citation type="journal article" date="2011" name="Proc. Natl. Acad. Sci. U.S.A.">
        <title>Obligate biotrophy features unraveled by the genomic analysis of rust fungi.</title>
        <authorList>
            <person name="Duplessis S."/>
            <person name="Cuomo C.A."/>
            <person name="Lin Y.-C."/>
            <person name="Aerts A."/>
            <person name="Tisserant E."/>
            <person name="Veneault-Fourrey C."/>
            <person name="Joly D.L."/>
            <person name="Hacquard S."/>
            <person name="Amselem J."/>
            <person name="Cantarel B.L."/>
            <person name="Chiu R."/>
            <person name="Coutinho P.M."/>
            <person name="Feau N."/>
            <person name="Field M."/>
            <person name="Frey P."/>
            <person name="Gelhaye E."/>
            <person name="Goldberg J."/>
            <person name="Grabherr M.G."/>
            <person name="Kodira C.D."/>
            <person name="Kohler A."/>
            <person name="Kuees U."/>
            <person name="Lindquist E.A."/>
            <person name="Lucas S.M."/>
            <person name="Mago R."/>
            <person name="Mauceli E."/>
            <person name="Morin E."/>
            <person name="Murat C."/>
            <person name="Pangilinan J.L."/>
            <person name="Park R."/>
            <person name="Pearson M."/>
            <person name="Quesneville H."/>
            <person name="Rouhier N."/>
            <person name="Sakthikumar S."/>
            <person name="Salamov A.A."/>
            <person name="Schmutz J."/>
            <person name="Selles B."/>
            <person name="Shapiro H."/>
            <person name="Tanguay P."/>
            <person name="Tuskan G.A."/>
            <person name="Henrissat B."/>
            <person name="Van de Peer Y."/>
            <person name="Rouze P."/>
            <person name="Ellis J.G."/>
            <person name="Dodds P.N."/>
            <person name="Schein J.E."/>
            <person name="Zhong S."/>
            <person name="Hamelin R.C."/>
            <person name="Grigoriev I.V."/>
            <person name="Szabo L.J."/>
            <person name="Martin F."/>
        </authorList>
    </citation>
    <scope>NUCLEOTIDE SEQUENCE [LARGE SCALE GENOMIC DNA]</scope>
    <source>
        <strain evidence="2">98AG31 / pathotype 3-4-7</strain>
    </source>
</reference>
<evidence type="ECO:0000313" key="2">
    <source>
        <dbReference type="Proteomes" id="UP000001072"/>
    </source>
</evidence>
<dbReference type="HOGENOM" id="CLU_2923119_0_0_1"/>
<dbReference type="RefSeq" id="XP_007407693.1">
    <property type="nucleotide sequence ID" value="XM_007407631.1"/>
</dbReference>
<dbReference type="EMBL" id="GL883098">
    <property type="protein sequence ID" value="EGG09333.1"/>
    <property type="molecule type" value="Genomic_DNA"/>
</dbReference>
<dbReference type="AlphaFoldDB" id="F4RE49"/>
<name>F4RE49_MELLP</name>
<proteinExistence type="predicted"/>
<dbReference type="VEuPathDB" id="FungiDB:MELLADRAFT_96262"/>
<dbReference type="KEGG" id="mlr:MELLADRAFT_96262"/>